<feature type="transmembrane region" description="Helical" evidence="1">
    <location>
        <begin position="7"/>
        <end position="35"/>
    </location>
</feature>
<sequence length="65" mass="7074">MELGIGFGMLLLLLIGIVLTIVFWVVIIRIVAWALGETGCIIVAVIIGGPIIGFVAYMLYKYLGY</sequence>
<reference evidence="3" key="2">
    <citation type="journal article" date="2023" name="Int. J. Mol. Sci.">
        <title>Antibiotic Resistance/Susceptibility Profiles of Staphylococcus equorum Strains from Cheese, and Genome Analysis for Antibiotic Resistance Genes.</title>
        <authorList>
            <person name="Vazquez L."/>
            <person name="Srednik M.E."/>
            <person name="Rodriguez J."/>
            <person name="Florez A.B."/>
            <person name="Mayo B."/>
        </authorList>
    </citation>
    <scope>NUCLEOTIDE SEQUENCE</scope>
    <source>
        <strain evidence="3">5A3I</strain>
    </source>
</reference>
<proteinExistence type="predicted"/>
<comment type="caution">
    <text evidence="2">The sequence shown here is derived from an EMBL/GenBank/DDBJ whole genome shotgun (WGS) entry which is preliminary data.</text>
</comment>
<accession>A0A9X4L5Q5</accession>
<keyword evidence="4" id="KW-1185">Reference proteome</keyword>
<reference evidence="2" key="1">
    <citation type="submission" date="2022-05" db="EMBL/GenBank/DDBJ databases">
        <title>Comparative genomics of Staphylococcus equorum isolates.</title>
        <authorList>
            <person name="Luelf R.H."/>
        </authorList>
    </citation>
    <scope>NUCLEOTIDE SEQUENCE</scope>
    <source>
        <strain evidence="2">TMW 2.2497</strain>
    </source>
</reference>
<organism evidence="2 4">
    <name type="scientific">Staphylococcus equorum</name>
    <dbReference type="NCBI Taxonomy" id="246432"/>
    <lineage>
        <taxon>Bacteria</taxon>
        <taxon>Bacillati</taxon>
        <taxon>Bacillota</taxon>
        <taxon>Bacilli</taxon>
        <taxon>Bacillales</taxon>
        <taxon>Staphylococcaceae</taxon>
        <taxon>Staphylococcus</taxon>
    </lineage>
</organism>
<feature type="transmembrane region" description="Helical" evidence="1">
    <location>
        <begin position="41"/>
        <end position="60"/>
    </location>
</feature>
<dbReference type="Proteomes" id="UP001152422">
    <property type="component" value="Unassembled WGS sequence"/>
</dbReference>
<keyword evidence="1" id="KW-1133">Transmembrane helix</keyword>
<evidence type="ECO:0000256" key="1">
    <source>
        <dbReference type="SAM" id="Phobius"/>
    </source>
</evidence>
<reference evidence="3" key="3">
    <citation type="submission" date="2023-03" db="EMBL/GenBank/DDBJ databases">
        <authorList>
            <person name="Vazquez L."/>
            <person name="Rodriguez J."/>
            <person name="Mayo B."/>
            <person name="Florez A.B."/>
        </authorList>
    </citation>
    <scope>NUCLEOTIDE SEQUENCE</scope>
    <source>
        <strain evidence="3">5A3I</strain>
    </source>
</reference>
<evidence type="ECO:0000313" key="2">
    <source>
        <dbReference type="EMBL" id="MDG0847294.1"/>
    </source>
</evidence>
<evidence type="ECO:0000313" key="4">
    <source>
        <dbReference type="Proteomes" id="UP001152422"/>
    </source>
</evidence>
<evidence type="ECO:0000313" key="3">
    <source>
        <dbReference type="EMBL" id="MDK9866758.1"/>
    </source>
</evidence>
<gene>
    <name evidence="2" type="ORF">M4L89_13770</name>
    <name evidence="3" type="ORF">P1A27_12505</name>
</gene>
<keyword evidence="1" id="KW-0472">Membrane</keyword>
<dbReference type="EMBL" id="JARGCK010000013">
    <property type="protein sequence ID" value="MDK9866758.1"/>
    <property type="molecule type" value="Genomic_DNA"/>
</dbReference>
<dbReference type="EMBL" id="JAMBQA010000012">
    <property type="protein sequence ID" value="MDG0847294.1"/>
    <property type="molecule type" value="Genomic_DNA"/>
</dbReference>
<dbReference type="RefSeq" id="WP_277583654.1">
    <property type="nucleotide sequence ID" value="NZ_CBCPHY010000001.1"/>
</dbReference>
<dbReference type="AlphaFoldDB" id="A0A9X4L5Q5"/>
<keyword evidence="1" id="KW-0812">Transmembrane</keyword>
<protein>
    <submittedName>
        <fullName evidence="2">Uncharacterized protein</fullName>
    </submittedName>
</protein>
<name>A0A9X4L5Q5_9STAP</name>
<dbReference type="Proteomes" id="UP001174037">
    <property type="component" value="Unassembled WGS sequence"/>
</dbReference>